<dbReference type="AlphaFoldDB" id="A0A8X6YMU1"/>
<evidence type="ECO:0000313" key="1">
    <source>
        <dbReference type="EMBL" id="GFY73740.1"/>
    </source>
</evidence>
<gene>
    <name evidence="1" type="ORF">TNIN_71671</name>
</gene>
<name>A0A8X6YMU1_9ARAC</name>
<accession>A0A8X6YMU1</accession>
<comment type="caution">
    <text evidence="1">The sequence shown here is derived from an EMBL/GenBank/DDBJ whole genome shotgun (WGS) entry which is preliminary data.</text>
</comment>
<proteinExistence type="predicted"/>
<protein>
    <submittedName>
        <fullName evidence="1">Uncharacterized protein</fullName>
    </submittedName>
</protein>
<reference evidence="1" key="1">
    <citation type="submission" date="2020-08" db="EMBL/GenBank/DDBJ databases">
        <title>Multicomponent nature underlies the extraordinary mechanical properties of spider dragline silk.</title>
        <authorList>
            <person name="Kono N."/>
            <person name="Nakamura H."/>
            <person name="Mori M."/>
            <person name="Yoshida Y."/>
            <person name="Ohtoshi R."/>
            <person name="Malay A.D."/>
            <person name="Moran D.A.P."/>
            <person name="Tomita M."/>
            <person name="Numata K."/>
            <person name="Arakawa K."/>
        </authorList>
    </citation>
    <scope>NUCLEOTIDE SEQUENCE</scope>
</reference>
<evidence type="ECO:0000313" key="2">
    <source>
        <dbReference type="Proteomes" id="UP000886998"/>
    </source>
</evidence>
<sequence>MLFVEINATELSWVLDVNLITDAEVSSDPSAIVLQQNVDISHMRLVGINQLLKHLEKRESIFRSLVPEVCEQYESSMRLYKIFMKDLYHDVV</sequence>
<organism evidence="1 2">
    <name type="scientific">Trichonephila inaurata madagascariensis</name>
    <dbReference type="NCBI Taxonomy" id="2747483"/>
    <lineage>
        <taxon>Eukaryota</taxon>
        <taxon>Metazoa</taxon>
        <taxon>Ecdysozoa</taxon>
        <taxon>Arthropoda</taxon>
        <taxon>Chelicerata</taxon>
        <taxon>Arachnida</taxon>
        <taxon>Araneae</taxon>
        <taxon>Araneomorphae</taxon>
        <taxon>Entelegynae</taxon>
        <taxon>Araneoidea</taxon>
        <taxon>Nephilidae</taxon>
        <taxon>Trichonephila</taxon>
        <taxon>Trichonephila inaurata</taxon>
    </lineage>
</organism>
<dbReference type="Proteomes" id="UP000886998">
    <property type="component" value="Unassembled WGS sequence"/>
</dbReference>
<dbReference type="EMBL" id="BMAV01020321">
    <property type="protein sequence ID" value="GFY73740.1"/>
    <property type="molecule type" value="Genomic_DNA"/>
</dbReference>
<keyword evidence="2" id="KW-1185">Reference proteome</keyword>